<organism evidence="3 4">
    <name type="scientific">Litchfieldia luteola</name>
    <dbReference type="NCBI Taxonomy" id="682179"/>
    <lineage>
        <taxon>Bacteria</taxon>
        <taxon>Bacillati</taxon>
        <taxon>Bacillota</taxon>
        <taxon>Bacilli</taxon>
        <taxon>Bacillales</taxon>
        <taxon>Bacillaceae</taxon>
        <taxon>Litchfieldia</taxon>
    </lineage>
</organism>
<proteinExistence type="predicted"/>
<dbReference type="EMBL" id="JADCLJ010000018">
    <property type="protein sequence ID" value="MBE4907859.1"/>
    <property type="molecule type" value="Genomic_DNA"/>
</dbReference>
<keyword evidence="1" id="KW-0812">Transmembrane</keyword>
<dbReference type="Proteomes" id="UP001516662">
    <property type="component" value="Unassembled WGS sequence"/>
</dbReference>
<protein>
    <submittedName>
        <fullName evidence="3">NERD domain-containing protein</fullName>
    </submittedName>
</protein>
<comment type="caution">
    <text evidence="3">The sequence shown here is derived from an EMBL/GenBank/DDBJ whole genome shotgun (WGS) entry which is preliminary data.</text>
</comment>
<feature type="transmembrane region" description="Helical" evidence="1">
    <location>
        <begin position="276"/>
        <end position="295"/>
    </location>
</feature>
<keyword evidence="4" id="KW-1185">Reference proteome</keyword>
<reference evidence="3 4" key="1">
    <citation type="submission" date="2020-10" db="EMBL/GenBank/DDBJ databases">
        <title>Bacillus sp. HD4P25, an endophyte from a halophyte.</title>
        <authorList>
            <person name="Sun J.-Q."/>
        </authorList>
    </citation>
    <scope>NUCLEOTIDE SEQUENCE [LARGE SCALE GENOMIC DNA]</scope>
    <source>
        <strain evidence="3 4">YIM 93174</strain>
    </source>
</reference>
<evidence type="ECO:0000256" key="1">
    <source>
        <dbReference type="SAM" id="Phobius"/>
    </source>
</evidence>
<evidence type="ECO:0000313" key="4">
    <source>
        <dbReference type="Proteomes" id="UP001516662"/>
    </source>
</evidence>
<evidence type="ECO:0000259" key="2">
    <source>
        <dbReference type="Pfam" id="PF08378"/>
    </source>
</evidence>
<keyword evidence="1" id="KW-0472">Membrane</keyword>
<accession>A0ABR9QI49</accession>
<name>A0ABR9QI49_9BACI</name>
<dbReference type="InterPro" id="IPR011528">
    <property type="entry name" value="NERD"/>
</dbReference>
<feature type="domain" description="NERD" evidence="2">
    <location>
        <begin position="26"/>
        <end position="119"/>
    </location>
</feature>
<dbReference type="RefSeq" id="WP_193535334.1">
    <property type="nucleotide sequence ID" value="NZ_JADCLJ010000018.1"/>
</dbReference>
<sequence length="401" mass="46236">MGKFIGRDRLLDILDQVSSRTNYEIKGIKGELSVGDLLAKYLPEDTFIIAQPTIGKYEPDFLIISPRYGFRLVEVKNWSIHTIKNVQTNGTFTVLNKSSNPTQQVRKHVDDLKGYLLSNHSYIGDPHKLIGYVTIQYGFIKSDVLKYTKNWDSRNAEDFFKFHLFRDELNSELDSRLANATKFIPYGLQEHLIDKIVSKIRLTNKRLSDSEIDLMIRSEEIERTASELKELAKTTKMLIEEQKRINSTQINDKKQVNIETTVEEVKERSKSNFFRVAMLIIVGLIIVTVYSSIYLDNDTLVSSDDNYTIESDVSPFTNINIEQAFESPDNYVKVSAVVKEFFYEKSSGNKFLKLEVNGFTFNAIIYSNTEVPYINTNESYTIYGVTQKYEDKIELKITTVE</sequence>
<keyword evidence="1" id="KW-1133">Transmembrane helix</keyword>
<evidence type="ECO:0000313" key="3">
    <source>
        <dbReference type="EMBL" id="MBE4907859.1"/>
    </source>
</evidence>
<gene>
    <name evidence="3" type="ORF">IMZ08_07305</name>
</gene>
<dbReference type="Pfam" id="PF08378">
    <property type="entry name" value="NERD"/>
    <property type="match status" value="1"/>
</dbReference>